<comment type="caution">
    <text evidence="5">The sequence shown here is derived from an EMBL/GenBank/DDBJ whole genome shotgun (WGS) entry which is preliminary data.</text>
</comment>
<dbReference type="InterPro" id="IPR009081">
    <property type="entry name" value="PP-bd_ACP"/>
</dbReference>
<protein>
    <submittedName>
        <fullName evidence="5">Amino acid adenylation domain-containing protein</fullName>
    </submittedName>
</protein>
<dbReference type="Proteomes" id="UP001206128">
    <property type="component" value="Unassembled WGS sequence"/>
</dbReference>
<dbReference type="EMBL" id="JAMTCK010000001">
    <property type="protein sequence ID" value="MCP2163252.1"/>
    <property type="molecule type" value="Genomic_DNA"/>
</dbReference>
<dbReference type="InterPro" id="IPR023213">
    <property type="entry name" value="CAT-like_dom_sf"/>
</dbReference>
<dbReference type="PANTHER" id="PTHR45527">
    <property type="entry name" value="NONRIBOSOMAL PEPTIDE SYNTHETASE"/>
    <property type="match status" value="1"/>
</dbReference>
<evidence type="ECO:0000256" key="2">
    <source>
        <dbReference type="ARBA" id="ARBA00022450"/>
    </source>
</evidence>
<dbReference type="InterPro" id="IPR000873">
    <property type="entry name" value="AMP-dep_synth/lig_dom"/>
</dbReference>
<sequence>MSAQPGLEDILPLSPLQEGLLFHAVDGEQAADVYTVQLAVDLAGPLNEDRLRHAADQLLRRHAALRTCFRRRRSGQPVALVPTEVAPPWQTVDLSGLPEPRRAAEAEAVRAADRARRFDLARAPLVRFTLIRLAAERHRLLFTHHHAVLDGWSLPLVIRDLLALYAAPTRPAPAPRPYRDYLAWLAGQDRDAARAAWRAALAGLTEPTLLASAPAADQPVLPDQLTRTLSEVDTARLGALARAHQLTLNTVLQGGWGLLLAGLTGRRDVVFGNTVSGRSAPVPGIDAMIGLFVNTLPVRVRLPQGDTVLRALRRLQQDQTALLDHQHLGLAEIQAAAGPGARFDTLFVFENYPVLAPPRTGPATEDEPAALAVTAASGQDATHYPLTVAVLPGPRLRFRLSYRPDVFDRAAAQRLADRFAALLTAVAADPHRRLASIDLLTAEERDLVLRRWNDTALRVPETTIPELFQRRVALCGAATALVAGPVSLTYTQLNARANQLARLLVARGVRPGQLVAVALPRTADLVVAVLGVLKAGAGYLPVDPAQPAARTSFLLGDAQPRLVLASTAVAATLPAEPAVPVLALDDAEVAALLAAQSATDLAAADRPGPLLPAHRAYVIHTSGSTGRPKGVEVSHGSVVNLAAWAKTVFGARGLARVLAATSLTFDVSVFEILVPLLCGGSVELVADLLDLLDRPAAADGVSLLSGVPSVVAALLADSAAPPRADTVVLAGEALPAGLLRTLRERLPQARVANIYGPTEATVYATAWFAGDEPADAAPPIGRPIGNARVHLLDPALAPVPPGVVGELYLAGAGVAQGYLNRPGLTAERFVADPFGPPGSRLYRTGDLGRWTPDGQVQFLGRTDDQVKVRGFRIEPGEIEAALTDHPGVARAAVVAHGESTGRALRAVVVPAAADAPVRPAELTTHLTAHLAATLPAHLVPTDIVVLDELPLTATGKLDRAALAAIPARAAATGRPARSPHEQILAGLFADVLGRAEVGVEDSFFALGGHSLLAVRLLSRIRSALGVEATVRDLFDHPTVAGLARRLDSAATARLPLRRAERPERLPLSFAQQRLWFFDRLAGASAAYNIPLAARVRGGLDVVALRAAVGDVVGRHESLRTVFGEVEGRAWQRVLDVSDVDVPVVVESVGVDGVGERLGEAARYVFDLSVEVPVRVWVFAVGMDAVGADAVGVDSVGADV</sequence>
<dbReference type="GO" id="GO:0003824">
    <property type="term" value="F:catalytic activity"/>
    <property type="evidence" value="ECO:0007669"/>
    <property type="project" value="InterPro"/>
</dbReference>
<dbReference type="GO" id="GO:0072330">
    <property type="term" value="P:monocarboxylic acid biosynthetic process"/>
    <property type="evidence" value="ECO:0007669"/>
    <property type="project" value="UniProtKB-ARBA"/>
</dbReference>
<dbReference type="Pfam" id="PF00501">
    <property type="entry name" value="AMP-binding"/>
    <property type="match status" value="1"/>
</dbReference>
<dbReference type="FunFam" id="3.40.50.12780:FF:000012">
    <property type="entry name" value="Non-ribosomal peptide synthetase"/>
    <property type="match status" value="1"/>
</dbReference>
<evidence type="ECO:0000313" key="6">
    <source>
        <dbReference type="Proteomes" id="UP001206128"/>
    </source>
</evidence>
<gene>
    <name evidence="5" type="ORF">LX83_000092</name>
</gene>
<dbReference type="Pfam" id="PF00550">
    <property type="entry name" value="PP-binding"/>
    <property type="match status" value="1"/>
</dbReference>
<dbReference type="PROSITE" id="PS50075">
    <property type="entry name" value="CARRIER"/>
    <property type="match status" value="1"/>
</dbReference>
<dbReference type="Gene3D" id="3.30.300.30">
    <property type="match status" value="1"/>
</dbReference>
<dbReference type="AlphaFoldDB" id="A0AAE3KDX2"/>
<comment type="cofactor">
    <cofactor evidence="1">
        <name>pantetheine 4'-phosphate</name>
        <dbReference type="ChEBI" id="CHEBI:47942"/>
    </cofactor>
</comment>
<evidence type="ECO:0000256" key="3">
    <source>
        <dbReference type="ARBA" id="ARBA00022553"/>
    </source>
</evidence>
<dbReference type="Gene3D" id="2.30.38.10">
    <property type="entry name" value="Luciferase, Domain 3"/>
    <property type="match status" value="1"/>
</dbReference>
<dbReference type="PROSITE" id="PS00012">
    <property type="entry name" value="PHOSPHOPANTETHEINE"/>
    <property type="match status" value="1"/>
</dbReference>
<proteinExistence type="predicted"/>
<accession>A0AAE3KDX2</accession>
<dbReference type="InterPro" id="IPR036736">
    <property type="entry name" value="ACP-like_sf"/>
</dbReference>
<dbReference type="Pfam" id="PF00668">
    <property type="entry name" value="Condensation"/>
    <property type="match status" value="2"/>
</dbReference>
<dbReference type="Gene3D" id="3.30.559.10">
    <property type="entry name" value="Chloramphenicol acetyltransferase-like domain"/>
    <property type="match status" value="2"/>
</dbReference>
<dbReference type="InterPro" id="IPR020806">
    <property type="entry name" value="PKS_PP-bd"/>
</dbReference>
<dbReference type="InterPro" id="IPR001242">
    <property type="entry name" value="Condensation_dom"/>
</dbReference>
<evidence type="ECO:0000259" key="4">
    <source>
        <dbReference type="PROSITE" id="PS50075"/>
    </source>
</evidence>
<evidence type="ECO:0000313" key="5">
    <source>
        <dbReference type="EMBL" id="MCP2163252.1"/>
    </source>
</evidence>
<dbReference type="GO" id="GO:0044550">
    <property type="term" value="P:secondary metabolite biosynthetic process"/>
    <property type="evidence" value="ECO:0007669"/>
    <property type="project" value="TreeGrafter"/>
</dbReference>
<dbReference type="InterPro" id="IPR025110">
    <property type="entry name" value="AMP-bd_C"/>
</dbReference>
<dbReference type="PROSITE" id="PS00455">
    <property type="entry name" value="AMP_BINDING"/>
    <property type="match status" value="1"/>
</dbReference>
<dbReference type="InterPro" id="IPR020845">
    <property type="entry name" value="AMP-binding_CS"/>
</dbReference>
<dbReference type="FunFam" id="1.10.1200.10:FF:000016">
    <property type="entry name" value="Non-ribosomal peptide synthase"/>
    <property type="match status" value="1"/>
</dbReference>
<keyword evidence="6" id="KW-1185">Reference proteome</keyword>
<dbReference type="CDD" id="cd05930">
    <property type="entry name" value="A_NRPS"/>
    <property type="match status" value="1"/>
</dbReference>
<dbReference type="FunFam" id="3.40.50.980:FF:000001">
    <property type="entry name" value="Non-ribosomal peptide synthetase"/>
    <property type="match status" value="1"/>
</dbReference>
<dbReference type="SUPFAM" id="SSF47336">
    <property type="entry name" value="ACP-like"/>
    <property type="match status" value="1"/>
</dbReference>
<dbReference type="InterPro" id="IPR045851">
    <property type="entry name" value="AMP-bd_C_sf"/>
</dbReference>
<organism evidence="5 6">
    <name type="scientific">Goodfellowiella coeruleoviolacea</name>
    <dbReference type="NCBI Taxonomy" id="334858"/>
    <lineage>
        <taxon>Bacteria</taxon>
        <taxon>Bacillati</taxon>
        <taxon>Actinomycetota</taxon>
        <taxon>Actinomycetes</taxon>
        <taxon>Pseudonocardiales</taxon>
        <taxon>Pseudonocardiaceae</taxon>
        <taxon>Goodfellowiella</taxon>
    </lineage>
</organism>
<dbReference type="InterPro" id="IPR006162">
    <property type="entry name" value="Ppantetheine_attach_site"/>
</dbReference>
<feature type="domain" description="Carrier" evidence="4">
    <location>
        <begin position="975"/>
        <end position="1050"/>
    </location>
</feature>
<dbReference type="GO" id="GO:0043041">
    <property type="term" value="P:amino acid activation for nonribosomal peptide biosynthetic process"/>
    <property type="evidence" value="ECO:0007669"/>
    <property type="project" value="TreeGrafter"/>
</dbReference>
<dbReference type="Pfam" id="PF13193">
    <property type="entry name" value="AMP-binding_C"/>
    <property type="match status" value="1"/>
</dbReference>
<dbReference type="GO" id="GO:0031177">
    <property type="term" value="F:phosphopantetheine binding"/>
    <property type="evidence" value="ECO:0007669"/>
    <property type="project" value="InterPro"/>
</dbReference>
<keyword evidence="2" id="KW-0596">Phosphopantetheine</keyword>
<dbReference type="SUPFAM" id="SSF56801">
    <property type="entry name" value="Acetyl-CoA synthetase-like"/>
    <property type="match status" value="1"/>
</dbReference>
<dbReference type="SUPFAM" id="SSF52777">
    <property type="entry name" value="CoA-dependent acyltransferases"/>
    <property type="match status" value="3"/>
</dbReference>
<dbReference type="InterPro" id="IPR010071">
    <property type="entry name" value="AA_adenyl_dom"/>
</dbReference>
<reference evidence="5" key="1">
    <citation type="submission" date="2022-06" db="EMBL/GenBank/DDBJ databases">
        <title>Genomic Encyclopedia of Archaeal and Bacterial Type Strains, Phase II (KMG-II): from individual species to whole genera.</title>
        <authorList>
            <person name="Goeker M."/>
        </authorList>
    </citation>
    <scope>NUCLEOTIDE SEQUENCE</scope>
    <source>
        <strain evidence="5">DSM 43935</strain>
    </source>
</reference>
<dbReference type="CDD" id="cd19543">
    <property type="entry name" value="DCL_NRPS"/>
    <property type="match status" value="1"/>
</dbReference>
<dbReference type="Gene3D" id="1.10.1200.10">
    <property type="entry name" value="ACP-like"/>
    <property type="match status" value="1"/>
</dbReference>
<dbReference type="NCBIfam" id="TIGR01733">
    <property type="entry name" value="AA-adenyl-dom"/>
    <property type="match status" value="1"/>
</dbReference>
<dbReference type="Gene3D" id="3.30.559.30">
    <property type="entry name" value="Nonribosomal peptide synthetase, condensation domain"/>
    <property type="match status" value="1"/>
</dbReference>
<dbReference type="Gene3D" id="3.40.50.980">
    <property type="match status" value="2"/>
</dbReference>
<evidence type="ECO:0000256" key="1">
    <source>
        <dbReference type="ARBA" id="ARBA00001957"/>
    </source>
</evidence>
<dbReference type="PANTHER" id="PTHR45527:SF1">
    <property type="entry name" value="FATTY ACID SYNTHASE"/>
    <property type="match status" value="1"/>
</dbReference>
<name>A0AAE3KDX2_9PSEU</name>
<dbReference type="FunFam" id="2.30.38.10:FF:000001">
    <property type="entry name" value="Non-ribosomal peptide synthetase PvdI"/>
    <property type="match status" value="1"/>
</dbReference>
<dbReference type="GO" id="GO:0005829">
    <property type="term" value="C:cytosol"/>
    <property type="evidence" value="ECO:0007669"/>
    <property type="project" value="TreeGrafter"/>
</dbReference>
<dbReference type="GO" id="GO:0008610">
    <property type="term" value="P:lipid biosynthetic process"/>
    <property type="evidence" value="ECO:0007669"/>
    <property type="project" value="UniProtKB-ARBA"/>
</dbReference>
<keyword evidence="3" id="KW-0597">Phosphoprotein</keyword>
<dbReference type="SMART" id="SM00823">
    <property type="entry name" value="PKS_PP"/>
    <property type="match status" value="1"/>
</dbReference>
<dbReference type="RefSeq" id="WP_253765728.1">
    <property type="nucleotide sequence ID" value="NZ_JAMTCK010000001.1"/>
</dbReference>